<protein>
    <recommendedName>
        <fullName evidence="4">Integral membrane protein</fullName>
    </recommendedName>
</protein>
<gene>
    <name evidence="2" type="ORF">JOM49_006038</name>
</gene>
<dbReference type="Proteomes" id="UP000741013">
    <property type="component" value="Unassembled WGS sequence"/>
</dbReference>
<evidence type="ECO:0008006" key="4">
    <source>
        <dbReference type="Google" id="ProtNLM"/>
    </source>
</evidence>
<evidence type="ECO:0000313" key="2">
    <source>
        <dbReference type="EMBL" id="MBP2184512.1"/>
    </source>
</evidence>
<comment type="caution">
    <text evidence="2">The sequence shown here is derived from an EMBL/GenBank/DDBJ whole genome shotgun (WGS) entry which is preliminary data.</text>
</comment>
<dbReference type="RefSeq" id="WP_209667516.1">
    <property type="nucleotide sequence ID" value="NZ_JAGGMS010000001.1"/>
</dbReference>
<dbReference type="EMBL" id="JAGGMS010000001">
    <property type="protein sequence ID" value="MBP2184512.1"/>
    <property type="molecule type" value="Genomic_DNA"/>
</dbReference>
<feature type="transmembrane region" description="Helical" evidence="1">
    <location>
        <begin position="61"/>
        <end position="83"/>
    </location>
</feature>
<reference evidence="2 3" key="1">
    <citation type="submission" date="2021-03" db="EMBL/GenBank/DDBJ databases">
        <title>Sequencing the genomes of 1000 actinobacteria strains.</title>
        <authorList>
            <person name="Klenk H.-P."/>
        </authorList>
    </citation>
    <scope>NUCLEOTIDE SEQUENCE [LARGE SCALE GENOMIC DNA]</scope>
    <source>
        <strain evidence="2 3">DSM 45510</strain>
    </source>
</reference>
<proteinExistence type="predicted"/>
<evidence type="ECO:0000313" key="3">
    <source>
        <dbReference type="Proteomes" id="UP000741013"/>
    </source>
</evidence>
<accession>A0ABS4PYJ4</accession>
<sequence length="148" mass="15435">MTTETRRATPPITVVLAFFGFLVSTVTAIASGLLILGAREELATTLQDADPTLNGERLDQAVLLAQGFALAVVAVLVIGYLWLSFKLKAGRNWARVALTVLTLLQAASLLTGETSWAGYLSCGVAVIAVVLSYLPPSNAYIAGAGRAG</sequence>
<feature type="transmembrane region" description="Helical" evidence="1">
    <location>
        <begin position="92"/>
        <end position="110"/>
    </location>
</feature>
<keyword evidence="1" id="KW-1133">Transmembrane helix</keyword>
<feature type="transmembrane region" description="Helical" evidence="1">
    <location>
        <begin position="116"/>
        <end position="134"/>
    </location>
</feature>
<organism evidence="2 3">
    <name type="scientific">Amycolatopsis magusensis</name>
    <dbReference type="NCBI Taxonomy" id="882444"/>
    <lineage>
        <taxon>Bacteria</taxon>
        <taxon>Bacillati</taxon>
        <taxon>Actinomycetota</taxon>
        <taxon>Actinomycetes</taxon>
        <taxon>Pseudonocardiales</taxon>
        <taxon>Pseudonocardiaceae</taxon>
        <taxon>Amycolatopsis</taxon>
    </lineage>
</organism>
<name>A0ABS4PYJ4_9PSEU</name>
<evidence type="ECO:0000256" key="1">
    <source>
        <dbReference type="SAM" id="Phobius"/>
    </source>
</evidence>
<keyword evidence="1" id="KW-0472">Membrane</keyword>
<keyword evidence="3" id="KW-1185">Reference proteome</keyword>
<keyword evidence="1" id="KW-0812">Transmembrane</keyword>
<feature type="transmembrane region" description="Helical" evidence="1">
    <location>
        <begin position="12"/>
        <end position="36"/>
    </location>
</feature>